<evidence type="ECO:0000256" key="2">
    <source>
        <dbReference type="SAM" id="Phobius"/>
    </source>
</evidence>
<comment type="caution">
    <text evidence="3">The sequence shown here is derived from an EMBL/GenBank/DDBJ whole genome shotgun (WGS) entry which is preliminary data.</text>
</comment>
<reference evidence="3 4" key="1">
    <citation type="submission" date="2020-08" db="EMBL/GenBank/DDBJ databases">
        <title>Sequencing the genomes of 1000 actinobacteria strains.</title>
        <authorList>
            <person name="Klenk H.-P."/>
        </authorList>
    </citation>
    <scope>NUCLEOTIDE SEQUENCE [LARGE SCALE GENOMIC DNA]</scope>
    <source>
        <strain evidence="3 4">DSM 44598</strain>
    </source>
</reference>
<evidence type="ECO:0000313" key="4">
    <source>
        <dbReference type="Proteomes" id="UP000579647"/>
    </source>
</evidence>
<dbReference type="Proteomes" id="UP000579647">
    <property type="component" value="Unassembled WGS sequence"/>
</dbReference>
<protein>
    <recommendedName>
        <fullName evidence="5">DUF4232 domain-containing protein</fullName>
    </recommendedName>
</protein>
<feature type="compositionally biased region" description="Acidic residues" evidence="1">
    <location>
        <begin position="68"/>
        <end position="81"/>
    </location>
</feature>
<dbReference type="EMBL" id="JACHDO010000001">
    <property type="protein sequence ID" value="MBB5494624.1"/>
    <property type="molecule type" value="Genomic_DNA"/>
</dbReference>
<keyword evidence="2" id="KW-0812">Transmembrane</keyword>
<feature type="compositionally biased region" description="Low complexity" evidence="1">
    <location>
        <begin position="50"/>
        <end position="67"/>
    </location>
</feature>
<evidence type="ECO:0000313" key="3">
    <source>
        <dbReference type="EMBL" id="MBB5494624.1"/>
    </source>
</evidence>
<evidence type="ECO:0000256" key="1">
    <source>
        <dbReference type="SAM" id="MobiDB-lite"/>
    </source>
</evidence>
<keyword evidence="2" id="KW-0472">Membrane</keyword>
<feature type="compositionally biased region" description="Acidic residues" evidence="1">
    <location>
        <begin position="90"/>
        <end position="103"/>
    </location>
</feature>
<organism evidence="3 4">
    <name type="scientific">Nocardiopsis metallicus</name>
    <dbReference type="NCBI Taxonomy" id="179819"/>
    <lineage>
        <taxon>Bacteria</taxon>
        <taxon>Bacillati</taxon>
        <taxon>Actinomycetota</taxon>
        <taxon>Actinomycetes</taxon>
        <taxon>Streptosporangiales</taxon>
        <taxon>Nocardiopsidaceae</taxon>
        <taxon>Nocardiopsis</taxon>
    </lineage>
</organism>
<evidence type="ECO:0008006" key="5">
    <source>
        <dbReference type="Google" id="ProtNLM"/>
    </source>
</evidence>
<keyword evidence="4" id="KW-1185">Reference proteome</keyword>
<proteinExistence type="predicted"/>
<dbReference type="AlphaFoldDB" id="A0A840WES9"/>
<accession>A0A840WES9</accession>
<feature type="compositionally biased region" description="Basic and acidic residues" evidence="1">
    <location>
        <begin position="114"/>
        <end position="123"/>
    </location>
</feature>
<feature type="region of interest" description="Disordered" evidence="1">
    <location>
        <begin position="42"/>
        <end position="125"/>
    </location>
</feature>
<feature type="transmembrane region" description="Helical" evidence="2">
    <location>
        <begin position="21"/>
        <end position="38"/>
    </location>
</feature>
<gene>
    <name evidence="3" type="ORF">HNR07_005761</name>
</gene>
<name>A0A840WES9_9ACTN</name>
<sequence>MASSTGQPAPVSRETYWKRRAFVLAGVMLVFALVALVFRNTGDEAEPSGSSEASVDSPEASPSVPVDEPSDPETGEDDEEPSASPSPSPSEDEDSADDEDGEGGSDSGSAGAPEPERPEDPCRPQDVVVTFDFAESDREVYGGGTSPEFKVTVVNTADQTCTVDVGPEAFELRIESGQDRVYSTADCVEGNAQEERQLKRGTPHDFTITWDLDRSFTDCRASSAKAQPGWYKANLHGDHVGSVDQLVFQLKA</sequence>
<keyword evidence="2" id="KW-1133">Transmembrane helix</keyword>